<protein>
    <recommendedName>
        <fullName evidence="2">histidine kinase</fullName>
        <ecNumber evidence="2">2.7.13.3</ecNumber>
    </recommendedName>
</protein>
<dbReference type="PROSITE" id="PS50109">
    <property type="entry name" value="HIS_KIN"/>
    <property type="match status" value="1"/>
</dbReference>
<evidence type="ECO:0000256" key="3">
    <source>
        <dbReference type="ARBA" id="ARBA00022553"/>
    </source>
</evidence>
<proteinExistence type="predicted"/>
<dbReference type="AlphaFoldDB" id="A0A173VQW7"/>
<evidence type="ECO:0000313" key="8">
    <source>
        <dbReference type="Proteomes" id="UP000095453"/>
    </source>
</evidence>
<keyword evidence="3" id="KW-0597">Phosphoprotein</keyword>
<evidence type="ECO:0000313" key="7">
    <source>
        <dbReference type="EMBL" id="CUN28547.1"/>
    </source>
</evidence>
<dbReference type="InterPro" id="IPR004358">
    <property type="entry name" value="Sig_transdc_His_kin-like_C"/>
</dbReference>
<dbReference type="InterPro" id="IPR003594">
    <property type="entry name" value="HATPase_dom"/>
</dbReference>
<dbReference type="Proteomes" id="UP000095453">
    <property type="component" value="Unassembled WGS sequence"/>
</dbReference>
<organism evidence="7 8">
    <name type="scientific">Roseburia inulinivorans</name>
    <dbReference type="NCBI Taxonomy" id="360807"/>
    <lineage>
        <taxon>Bacteria</taxon>
        <taxon>Bacillati</taxon>
        <taxon>Bacillota</taxon>
        <taxon>Clostridia</taxon>
        <taxon>Lachnospirales</taxon>
        <taxon>Lachnospiraceae</taxon>
        <taxon>Roseburia</taxon>
    </lineage>
</organism>
<dbReference type="PANTHER" id="PTHR43547:SF2">
    <property type="entry name" value="HYBRID SIGNAL TRANSDUCTION HISTIDINE KINASE C"/>
    <property type="match status" value="1"/>
</dbReference>
<dbReference type="Gene3D" id="3.30.565.10">
    <property type="entry name" value="Histidine kinase-like ATPase, C-terminal domain"/>
    <property type="match status" value="1"/>
</dbReference>
<dbReference type="InterPro" id="IPR036890">
    <property type="entry name" value="HATPase_C_sf"/>
</dbReference>
<evidence type="ECO:0000256" key="2">
    <source>
        <dbReference type="ARBA" id="ARBA00012438"/>
    </source>
</evidence>
<dbReference type="EC" id="2.7.13.3" evidence="2"/>
<dbReference type="EMBL" id="CYXX01000034">
    <property type="protein sequence ID" value="CUN28547.1"/>
    <property type="molecule type" value="Genomic_DNA"/>
</dbReference>
<dbReference type="SMART" id="SM00387">
    <property type="entry name" value="HATPase_c"/>
    <property type="match status" value="1"/>
</dbReference>
<dbReference type="RefSeq" id="WP_055171549.1">
    <property type="nucleotide sequence ID" value="NZ_CYXX01000034.1"/>
</dbReference>
<dbReference type="SUPFAM" id="SSF55874">
    <property type="entry name" value="ATPase domain of HSP90 chaperone/DNA topoisomerase II/histidine kinase"/>
    <property type="match status" value="1"/>
</dbReference>
<name>A0A173VQW7_9FIRM</name>
<dbReference type="Pfam" id="PF02518">
    <property type="entry name" value="HATPase_c"/>
    <property type="match status" value="1"/>
</dbReference>
<evidence type="ECO:0000256" key="4">
    <source>
        <dbReference type="ARBA" id="ARBA00022777"/>
    </source>
</evidence>
<keyword evidence="4" id="KW-0418">Kinase</keyword>
<reference evidence="7 8" key="1">
    <citation type="submission" date="2015-09" db="EMBL/GenBank/DDBJ databases">
        <authorList>
            <consortium name="Pathogen Informatics"/>
        </authorList>
    </citation>
    <scope>NUCLEOTIDE SEQUENCE [LARGE SCALE GENOMIC DNA]</scope>
    <source>
        <strain evidence="7 8">2789STDY5608887</strain>
    </source>
</reference>
<keyword evidence="7" id="KW-0808">Transferase</keyword>
<feature type="domain" description="Histidine kinase" evidence="6">
    <location>
        <begin position="9"/>
        <end position="214"/>
    </location>
</feature>
<dbReference type="GO" id="GO:0000155">
    <property type="term" value="F:phosphorelay sensor kinase activity"/>
    <property type="evidence" value="ECO:0007669"/>
    <property type="project" value="TreeGrafter"/>
</dbReference>
<dbReference type="PRINTS" id="PR00344">
    <property type="entry name" value="BCTRLSENSOR"/>
</dbReference>
<evidence type="ECO:0000256" key="1">
    <source>
        <dbReference type="ARBA" id="ARBA00000085"/>
    </source>
</evidence>
<dbReference type="InterPro" id="IPR005467">
    <property type="entry name" value="His_kinase_dom"/>
</dbReference>
<accession>A0A173VQW7</accession>
<evidence type="ECO:0000259" key="6">
    <source>
        <dbReference type="PROSITE" id="PS50109"/>
    </source>
</evidence>
<evidence type="ECO:0000256" key="5">
    <source>
        <dbReference type="ARBA" id="ARBA00023012"/>
    </source>
</evidence>
<comment type="catalytic activity">
    <reaction evidence="1">
        <text>ATP + protein L-histidine = ADP + protein N-phospho-L-histidine.</text>
        <dbReference type="EC" id="2.7.13.3"/>
    </reaction>
</comment>
<dbReference type="PANTHER" id="PTHR43547">
    <property type="entry name" value="TWO-COMPONENT HISTIDINE KINASE"/>
    <property type="match status" value="1"/>
</dbReference>
<sequence>MLNSEDYLNIFHEIKNSITLISSSLQLVEKKHPEVSDFAYWAETMSEITSLRNMVTELSSARLCDHLNLRHVNLYDYMEDIHDSISAFAALDFHCNIITEENLPEIDIDPQLLKQALINLLKNAYEAMDKSGTVTIRVSSENDVVLIAVTDYGGGLDPAFADSIFEPFITSKNGGSGLGLVITKQIVESHHGTIHCDSRSGDGCTFTLTLPLTQS</sequence>
<gene>
    <name evidence="7" type="primary">zraS_2</name>
    <name evidence="7" type="ORF">ERS852444_03172</name>
</gene>
<keyword evidence="5" id="KW-0902">Two-component regulatory system</keyword>